<comment type="caution">
    <text evidence="1">The sequence shown here is derived from an EMBL/GenBank/DDBJ whole genome shotgun (WGS) entry which is preliminary data.</text>
</comment>
<dbReference type="InterPro" id="IPR036983">
    <property type="entry name" value="AIM24_sf"/>
</dbReference>
<dbReference type="Proteomes" id="UP000031599">
    <property type="component" value="Unassembled WGS sequence"/>
</dbReference>
<dbReference type="NCBIfam" id="TIGR00266">
    <property type="entry name" value="TIGR00266 family protein"/>
    <property type="match status" value="1"/>
</dbReference>
<dbReference type="AlphaFoldDB" id="A0A0C1Z4E4"/>
<dbReference type="EMBL" id="JMCC02000126">
    <property type="protein sequence ID" value="KIG12544.1"/>
    <property type="molecule type" value="Genomic_DNA"/>
</dbReference>
<dbReference type="Pfam" id="PF01987">
    <property type="entry name" value="AIM24"/>
    <property type="match status" value="1"/>
</dbReference>
<evidence type="ECO:0000313" key="1">
    <source>
        <dbReference type="EMBL" id="KIG12544.1"/>
    </source>
</evidence>
<proteinExistence type="predicted"/>
<dbReference type="InterPro" id="IPR016031">
    <property type="entry name" value="Trp_RNA-bd_attenuator-like_dom"/>
</dbReference>
<evidence type="ECO:0000313" key="2">
    <source>
        <dbReference type="Proteomes" id="UP000031599"/>
    </source>
</evidence>
<gene>
    <name evidence="1" type="ORF">DB30_01254</name>
</gene>
<dbReference type="SUPFAM" id="SSF51219">
    <property type="entry name" value="TRAP-like"/>
    <property type="match status" value="1"/>
</dbReference>
<reference evidence="1 2" key="1">
    <citation type="submission" date="2014-12" db="EMBL/GenBank/DDBJ databases">
        <title>Genome assembly of Enhygromyxa salina DSM 15201.</title>
        <authorList>
            <person name="Sharma G."/>
            <person name="Subramanian S."/>
        </authorList>
    </citation>
    <scope>NUCLEOTIDE SEQUENCE [LARGE SCALE GENOMIC DNA]</scope>
    <source>
        <strain evidence="1 2">DSM 15201</strain>
    </source>
</reference>
<accession>A0A0C1Z4E4</accession>
<organism evidence="1 2">
    <name type="scientific">Enhygromyxa salina</name>
    <dbReference type="NCBI Taxonomy" id="215803"/>
    <lineage>
        <taxon>Bacteria</taxon>
        <taxon>Pseudomonadati</taxon>
        <taxon>Myxococcota</taxon>
        <taxon>Polyangia</taxon>
        <taxon>Nannocystales</taxon>
        <taxon>Nannocystaceae</taxon>
        <taxon>Enhygromyxa</taxon>
    </lineage>
</organism>
<dbReference type="PANTHER" id="PTHR43657">
    <property type="entry name" value="TRYPTOPHAN RNA-BINDING ATTENUATOR PROTEIN-LIKE PROTEIN"/>
    <property type="match status" value="1"/>
</dbReference>
<protein>
    <submittedName>
        <fullName evidence="1">DUF124 domain-containing protein</fullName>
    </submittedName>
</protein>
<sequence length="231" mass="24743">MEFQILYRPAHSLAMCQLNPNETVRAEAGAMVSMTRNINVVAAAKNPNEGGLKRLFKGLKRMALGGESFFTNTYTAMDQPGHVSFAPSLTGDMVVHQCQGEQLVIQGSSYVAAPDSVTIDTAFQGFKGFFSGESLFFLTATGHGPVLMNAFGAIETIDLNGEMIVDTGHIVAFTAGIQYSVVKASKGLISSYLSGEGLVLKMQGQGRMYVQSRNPNEYGSTVGGMLPPREN</sequence>
<name>A0A0C1Z4E4_9BACT</name>
<dbReference type="PANTHER" id="PTHR43657:SF1">
    <property type="entry name" value="ALTERED INHERITANCE OF MITOCHONDRIA PROTEIN 24, MITOCHONDRIAL"/>
    <property type="match status" value="1"/>
</dbReference>
<dbReference type="Gene3D" id="3.60.160.10">
    <property type="entry name" value="Mitochondrial biogenesis AIM24"/>
    <property type="match status" value="1"/>
</dbReference>
<dbReference type="RefSeq" id="WP_052557484.1">
    <property type="nucleotide sequence ID" value="NZ_JMCC02000126.1"/>
</dbReference>
<dbReference type="InterPro" id="IPR002838">
    <property type="entry name" value="AIM24"/>
</dbReference>